<dbReference type="AlphaFoldDB" id="A0A9W4DN69"/>
<accession>A0A9W4DN69</accession>
<gene>
    <name evidence="1" type="ORF">SCOCK_100062</name>
</gene>
<comment type="caution">
    <text evidence="1">The sequence shown here is derived from an EMBL/GenBank/DDBJ whole genome shotgun (WGS) entry which is preliminary data.</text>
</comment>
<proteinExistence type="predicted"/>
<evidence type="ECO:0000313" key="2">
    <source>
        <dbReference type="Proteomes" id="UP001152519"/>
    </source>
</evidence>
<reference evidence="1" key="1">
    <citation type="submission" date="2021-05" db="EMBL/GenBank/DDBJ databases">
        <authorList>
            <person name="Arsene-Ploetze F."/>
        </authorList>
    </citation>
    <scope>NUCLEOTIDE SEQUENCE</scope>
    <source>
        <strain evidence="1">DSM 42138</strain>
    </source>
</reference>
<dbReference type="Proteomes" id="UP001152519">
    <property type="component" value="Unassembled WGS sequence"/>
</dbReference>
<keyword evidence="2" id="KW-1185">Reference proteome</keyword>
<sequence>MSSPTRHLHLPAHTGRRRTATFSATARHHHVNHFIASRVIDRSRPHHYGIR</sequence>
<evidence type="ECO:0000313" key="1">
    <source>
        <dbReference type="EMBL" id="CAG6390996.1"/>
    </source>
</evidence>
<dbReference type="EMBL" id="CAJSLV010000002">
    <property type="protein sequence ID" value="CAG6390996.1"/>
    <property type="molecule type" value="Genomic_DNA"/>
</dbReference>
<organism evidence="1 2">
    <name type="scientific">Actinacidiphila cocklensis</name>
    <dbReference type="NCBI Taxonomy" id="887465"/>
    <lineage>
        <taxon>Bacteria</taxon>
        <taxon>Bacillati</taxon>
        <taxon>Actinomycetota</taxon>
        <taxon>Actinomycetes</taxon>
        <taxon>Kitasatosporales</taxon>
        <taxon>Streptomycetaceae</taxon>
        <taxon>Actinacidiphila</taxon>
    </lineage>
</organism>
<protein>
    <submittedName>
        <fullName evidence="1">Uncharacterized protein</fullName>
    </submittedName>
</protein>
<name>A0A9W4DN69_9ACTN</name>